<protein>
    <submittedName>
        <fullName evidence="1">Uncharacterized protein</fullName>
    </submittedName>
</protein>
<reference evidence="1" key="1">
    <citation type="submission" date="2022-08" db="EMBL/GenBank/DDBJ databases">
        <title>Genome Sequence of Fusarium decemcellulare.</title>
        <authorList>
            <person name="Buettner E."/>
        </authorList>
    </citation>
    <scope>NUCLEOTIDE SEQUENCE</scope>
    <source>
        <strain evidence="1">Babe19</strain>
    </source>
</reference>
<dbReference type="Proteomes" id="UP001148629">
    <property type="component" value="Unassembled WGS sequence"/>
</dbReference>
<accession>A0ACC1S0W9</accession>
<gene>
    <name evidence="1" type="ORF">NM208_g9628</name>
</gene>
<organism evidence="1 2">
    <name type="scientific">Fusarium decemcellulare</name>
    <dbReference type="NCBI Taxonomy" id="57161"/>
    <lineage>
        <taxon>Eukaryota</taxon>
        <taxon>Fungi</taxon>
        <taxon>Dikarya</taxon>
        <taxon>Ascomycota</taxon>
        <taxon>Pezizomycotina</taxon>
        <taxon>Sordariomycetes</taxon>
        <taxon>Hypocreomycetidae</taxon>
        <taxon>Hypocreales</taxon>
        <taxon>Nectriaceae</taxon>
        <taxon>Fusarium</taxon>
        <taxon>Fusarium decemcellulare species complex</taxon>
    </lineage>
</organism>
<comment type="caution">
    <text evidence="1">The sequence shown here is derived from an EMBL/GenBank/DDBJ whole genome shotgun (WGS) entry which is preliminary data.</text>
</comment>
<sequence length="244" mass="27389">MPRITETFWPVLRDTLLRDPQGMGRLDLKCAACNRRMVLNDENHHDPVILPCGHMIGKDCVIDRVIDGPIVNAPFDCPLCHISLRHPLCGHSHDGIQMPSCVDCFEDVPPTVPEGGGQLAPSCPECYIVSFLKGLERLWDSLNMSQLGLPANQFIGFTADDGYDTYCTVDSTNVKVGRVDIPQEMAKIVAEATEQFNERSEDVWLTGYVGEIKVKCYLYQEPNARGGRAGRFVSRLRRRLTNRR</sequence>
<keyword evidence="2" id="KW-1185">Reference proteome</keyword>
<evidence type="ECO:0000313" key="1">
    <source>
        <dbReference type="EMBL" id="KAJ3529737.1"/>
    </source>
</evidence>
<proteinExistence type="predicted"/>
<name>A0ACC1S0W9_9HYPO</name>
<dbReference type="EMBL" id="JANRMS010001254">
    <property type="protein sequence ID" value="KAJ3529737.1"/>
    <property type="molecule type" value="Genomic_DNA"/>
</dbReference>
<evidence type="ECO:0000313" key="2">
    <source>
        <dbReference type="Proteomes" id="UP001148629"/>
    </source>
</evidence>